<evidence type="ECO:0000259" key="9">
    <source>
        <dbReference type="PROSITE" id="PS50048"/>
    </source>
</evidence>
<protein>
    <submittedName>
        <fullName evidence="10">C6 zinc finger domain protein</fullName>
    </submittedName>
</protein>
<reference evidence="10 11" key="1">
    <citation type="submission" date="2016-12" db="EMBL/GenBank/DDBJ databases">
        <title>The genomes of Aspergillus section Nigri reveals drivers in fungal speciation.</title>
        <authorList>
            <consortium name="DOE Joint Genome Institute"/>
            <person name="Vesth T.C."/>
            <person name="Nybo J."/>
            <person name="Theobald S."/>
            <person name="Brandl J."/>
            <person name="Frisvad J.C."/>
            <person name="Nielsen K.F."/>
            <person name="Lyhne E.K."/>
            <person name="Kogle M.E."/>
            <person name="Kuo A."/>
            <person name="Riley R."/>
            <person name="Clum A."/>
            <person name="Nolan M."/>
            <person name="Lipzen A."/>
            <person name="Salamov A."/>
            <person name="Henrissat B."/>
            <person name="Wiebenga A."/>
            <person name="De Vries R.P."/>
            <person name="Grigoriev I.V."/>
            <person name="Mortensen U.H."/>
            <person name="Andersen M.R."/>
            <person name="Baker S.E."/>
        </authorList>
    </citation>
    <scope>NUCLEOTIDE SEQUENCE [LARGE SCALE GENOMIC DNA]</scope>
    <source>
        <strain evidence="10 11">CBS 121591</strain>
    </source>
</reference>
<keyword evidence="4" id="KW-0238">DNA-binding</keyword>
<keyword evidence="7" id="KW-0175">Coiled coil</keyword>
<dbReference type="PROSITE" id="PS50048">
    <property type="entry name" value="ZN2_CY6_FUNGAL_2"/>
    <property type="match status" value="1"/>
</dbReference>
<feature type="compositionally biased region" description="Low complexity" evidence="8">
    <location>
        <begin position="1"/>
        <end position="12"/>
    </location>
</feature>
<evidence type="ECO:0000256" key="5">
    <source>
        <dbReference type="ARBA" id="ARBA00023163"/>
    </source>
</evidence>
<evidence type="ECO:0000313" key="11">
    <source>
        <dbReference type="Proteomes" id="UP000248340"/>
    </source>
</evidence>
<feature type="domain" description="Zn(2)-C6 fungal-type" evidence="9">
    <location>
        <begin position="61"/>
        <end position="94"/>
    </location>
</feature>
<proteinExistence type="predicted"/>
<dbReference type="VEuPathDB" id="FungiDB:BO82DRAFT_376881"/>
<dbReference type="CDD" id="cd00067">
    <property type="entry name" value="GAL4"/>
    <property type="match status" value="1"/>
</dbReference>
<keyword evidence="6" id="KW-0539">Nucleus</keyword>
<feature type="region of interest" description="Disordered" evidence="8">
    <location>
        <begin position="1"/>
        <end position="34"/>
    </location>
</feature>
<evidence type="ECO:0000256" key="2">
    <source>
        <dbReference type="ARBA" id="ARBA00022833"/>
    </source>
</evidence>
<keyword evidence="5" id="KW-0804">Transcription</keyword>
<dbReference type="InterPro" id="IPR036864">
    <property type="entry name" value="Zn2-C6_fun-type_DNA-bd_sf"/>
</dbReference>
<dbReference type="SUPFAM" id="SSF57701">
    <property type="entry name" value="Zn2/Cys6 DNA-binding domain"/>
    <property type="match status" value="1"/>
</dbReference>
<evidence type="ECO:0000256" key="1">
    <source>
        <dbReference type="ARBA" id="ARBA00004123"/>
    </source>
</evidence>
<evidence type="ECO:0000256" key="3">
    <source>
        <dbReference type="ARBA" id="ARBA00023015"/>
    </source>
</evidence>
<dbReference type="AlphaFoldDB" id="A0A319C3K0"/>
<dbReference type="GO" id="GO:0009893">
    <property type="term" value="P:positive regulation of metabolic process"/>
    <property type="evidence" value="ECO:0007669"/>
    <property type="project" value="UniProtKB-ARBA"/>
</dbReference>
<feature type="compositionally biased region" description="Basic residues" evidence="8">
    <location>
        <begin position="13"/>
        <end position="33"/>
    </location>
</feature>
<comment type="subcellular location">
    <subcellularLocation>
        <location evidence="1">Nucleus</location>
    </subcellularLocation>
</comment>
<dbReference type="Gene3D" id="4.10.240.10">
    <property type="entry name" value="Zn(2)-C6 fungal-type DNA-binding domain"/>
    <property type="match status" value="1"/>
</dbReference>
<sequence length="708" mass="79142">MALSPEAPPASLARRHPQRSQHHHHHPTSRRNLRSLTQTVSLLIGSSNSNPRPALRRAKKACTECRQQKAKCDAYMNPDLPCSRCIRMKTRCVISDPFRREHKRQRLSELEHETDELRRKLRCSHSESLQQSPIAMLTAAAEMRVHSTPTAGHLNLPPQPHTTNPYHSQLTPQMSPTLSYPQMEVVPVEVSDPTEPRTLKNVRLTGSEIDELFRLFFRDYACFLPILDPQTNPNAYHAQSNFLFWAIIGVASRSYTENPTLLMAVSPNITEMALLSVTSTAPAWHTIQGLLLVLTWPFPKEINKADVMFPLSGMLLHIAMQNGLHIPLSSHEFAKRKIPAPSEADMARRSELWARCVAVYQRACVTKGQCPRSTVDLQQDLGQQQVLSQKIAPSLALELRCLELIARCSAAVLEFGVRTMLAEQEKSFDILLRTFERQATELEALANSANDRFHTTMCRLCVQMFHLFKNQTIYTSDCLTRLATTACRTIDCILEIGQSMANLASAPMQMTYGLLLPTSALLRILKCSNDPDLDIARGRKALFSAINMAKRMSVDVHDTASKIAIVMNQLWNSSKVFRKADGTGFIALRIRSRLVLSPVIDTIWWWRDEFEPQFYPSSAAQATVAEGGALLPRNSIGNLSTDSEITADSTSNQISGPSNALCGLVDRHDPVLFDEQFLADFEWALSNDGLLQPTEPYGSAWPAAGTIA</sequence>
<dbReference type="InterPro" id="IPR051089">
    <property type="entry name" value="prtT"/>
</dbReference>
<dbReference type="EMBL" id="KZ821725">
    <property type="protein sequence ID" value="PYH78791.1"/>
    <property type="molecule type" value="Genomic_DNA"/>
</dbReference>
<dbReference type="PANTHER" id="PTHR31845:SF21">
    <property type="entry name" value="REGULATORY PROTEIN LEU3"/>
    <property type="match status" value="1"/>
</dbReference>
<dbReference type="PROSITE" id="PS00463">
    <property type="entry name" value="ZN2_CY6_FUNGAL_1"/>
    <property type="match status" value="1"/>
</dbReference>
<organism evidence="10 11">
    <name type="scientific">Aspergillus uvarum CBS 121591</name>
    <dbReference type="NCBI Taxonomy" id="1448315"/>
    <lineage>
        <taxon>Eukaryota</taxon>
        <taxon>Fungi</taxon>
        <taxon>Dikarya</taxon>
        <taxon>Ascomycota</taxon>
        <taxon>Pezizomycotina</taxon>
        <taxon>Eurotiomycetes</taxon>
        <taxon>Eurotiomycetidae</taxon>
        <taxon>Eurotiales</taxon>
        <taxon>Aspergillaceae</taxon>
        <taxon>Aspergillus</taxon>
        <taxon>Aspergillus subgen. Circumdati</taxon>
    </lineage>
</organism>
<evidence type="ECO:0000256" key="7">
    <source>
        <dbReference type="SAM" id="Coils"/>
    </source>
</evidence>
<accession>A0A319C3K0</accession>
<evidence type="ECO:0000313" key="10">
    <source>
        <dbReference type="EMBL" id="PYH78791.1"/>
    </source>
</evidence>
<dbReference type="Proteomes" id="UP000248340">
    <property type="component" value="Unassembled WGS sequence"/>
</dbReference>
<gene>
    <name evidence="10" type="ORF">BO82DRAFT_376881</name>
</gene>
<dbReference type="OrthoDB" id="3163292at2759"/>
<evidence type="ECO:0000256" key="6">
    <source>
        <dbReference type="ARBA" id="ARBA00023242"/>
    </source>
</evidence>
<dbReference type="GO" id="GO:0000981">
    <property type="term" value="F:DNA-binding transcription factor activity, RNA polymerase II-specific"/>
    <property type="evidence" value="ECO:0007669"/>
    <property type="project" value="InterPro"/>
</dbReference>
<keyword evidence="3" id="KW-0805">Transcription regulation</keyword>
<dbReference type="RefSeq" id="XP_025488991.1">
    <property type="nucleotide sequence ID" value="XM_025637550.1"/>
</dbReference>
<dbReference type="CDD" id="cd12148">
    <property type="entry name" value="fungal_TF_MHR"/>
    <property type="match status" value="1"/>
</dbReference>
<dbReference type="GeneID" id="37140292"/>
<dbReference type="PANTHER" id="PTHR31845">
    <property type="entry name" value="FINGER DOMAIN PROTEIN, PUTATIVE-RELATED"/>
    <property type="match status" value="1"/>
</dbReference>
<evidence type="ECO:0000256" key="8">
    <source>
        <dbReference type="SAM" id="MobiDB-lite"/>
    </source>
</evidence>
<keyword evidence="11" id="KW-1185">Reference proteome</keyword>
<dbReference type="GO" id="GO:0000976">
    <property type="term" value="F:transcription cis-regulatory region binding"/>
    <property type="evidence" value="ECO:0007669"/>
    <property type="project" value="TreeGrafter"/>
</dbReference>
<name>A0A319C3K0_9EURO</name>
<keyword evidence="2" id="KW-0862">Zinc</keyword>
<evidence type="ECO:0000256" key="4">
    <source>
        <dbReference type="ARBA" id="ARBA00023125"/>
    </source>
</evidence>
<dbReference type="GO" id="GO:0005634">
    <property type="term" value="C:nucleus"/>
    <property type="evidence" value="ECO:0007669"/>
    <property type="project" value="UniProtKB-SubCell"/>
</dbReference>
<dbReference type="SMART" id="SM00066">
    <property type="entry name" value="GAL4"/>
    <property type="match status" value="1"/>
</dbReference>
<dbReference type="Pfam" id="PF00172">
    <property type="entry name" value="Zn_clus"/>
    <property type="match status" value="1"/>
</dbReference>
<feature type="coiled-coil region" evidence="7">
    <location>
        <begin position="100"/>
        <end position="127"/>
    </location>
</feature>
<dbReference type="InterPro" id="IPR001138">
    <property type="entry name" value="Zn2Cys6_DnaBD"/>
</dbReference>
<dbReference type="GO" id="GO:0008270">
    <property type="term" value="F:zinc ion binding"/>
    <property type="evidence" value="ECO:0007669"/>
    <property type="project" value="InterPro"/>
</dbReference>